<dbReference type="Proteomes" id="UP000238137">
    <property type="component" value="Unassembled WGS sequence"/>
</dbReference>
<name>A0A422QSE0_9RHOB</name>
<proteinExistence type="predicted"/>
<dbReference type="OrthoDB" id="8480914at2"/>
<evidence type="ECO:0000313" key="2">
    <source>
        <dbReference type="Proteomes" id="UP000238137"/>
    </source>
</evidence>
<sequence length="140" mass="15444">MANVKGLEAVKRKLRTHARAAMDAGLQQSRKEAEIIAGLMRAFAPVEERELIASIRVEDVDTFSFGGTTVGYIGVVVKAGDESTIITNDRGTRFQNAKLQENGTQNMPANPYFNPAKRLRRRAARSNISRAVNKAWKAGR</sequence>
<keyword evidence="2" id="KW-1185">Reference proteome</keyword>
<evidence type="ECO:0000313" key="1">
    <source>
        <dbReference type="EMBL" id="RNF32948.1"/>
    </source>
</evidence>
<organism evidence="1 2">
    <name type="scientific">Paracoccus methylarcula</name>
    <dbReference type="NCBI Taxonomy" id="72022"/>
    <lineage>
        <taxon>Bacteria</taxon>
        <taxon>Pseudomonadati</taxon>
        <taxon>Pseudomonadota</taxon>
        <taxon>Alphaproteobacteria</taxon>
        <taxon>Rhodobacterales</taxon>
        <taxon>Paracoccaceae</taxon>
        <taxon>Paracoccus</taxon>
    </lineage>
</organism>
<dbReference type="EMBL" id="PXNQ02000015">
    <property type="protein sequence ID" value="RNF32948.1"/>
    <property type="molecule type" value="Genomic_DNA"/>
</dbReference>
<comment type="caution">
    <text evidence="1">The sequence shown here is derived from an EMBL/GenBank/DDBJ whole genome shotgun (WGS) entry which is preliminary data.</text>
</comment>
<reference evidence="1" key="1">
    <citation type="submission" date="2018-05" db="EMBL/GenBank/DDBJ databases">
        <title>Reclassification of Methylarcula marina and Methylarcula terricola as Paracoccus methylarcula sp.nov., comb.nov. and Paracoccus terricola comb.nov.</title>
        <authorList>
            <person name="Shmareva M.N."/>
            <person name="Doronina N.V."/>
            <person name="Vasilenko O.V."/>
            <person name="Tarlachkov S.V."/>
            <person name="Trotsenko Y.A."/>
        </authorList>
    </citation>
    <scope>NUCLEOTIDE SEQUENCE [LARGE SCALE GENOMIC DNA]</scope>
    <source>
        <strain evidence="1">VKM B-2159</strain>
    </source>
</reference>
<dbReference type="RefSeq" id="WP_106692911.1">
    <property type="nucleotide sequence ID" value="NZ_PXNQ02000015.1"/>
</dbReference>
<evidence type="ECO:0008006" key="3">
    <source>
        <dbReference type="Google" id="ProtNLM"/>
    </source>
</evidence>
<dbReference type="AlphaFoldDB" id="A0A422QSE0"/>
<protein>
    <recommendedName>
        <fullName evidence="3">HK97 gp10 family phage protein</fullName>
    </recommendedName>
</protein>
<accession>A0A422QSE0</accession>
<gene>
    <name evidence="1" type="ORF">A7A09_019235</name>
</gene>